<dbReference type="PANTHER" id="PTHR33619:SF3">
    <property type="entry name" value="POLYSACCHARIDE EXPORT PROTEIN GFCE-RELATED"/>
    <property type="match status" value="1"/>
</dbReference>
<evidence type="ECO:0000259" key="3">
    <source>
        <dbReference type="Pfam" id="PF06251"/>
    </source>
</evidence>
<evidence type="ECO:0000313" key="5">
    <source>
        <dbReference type="EMBL" id="MBW6398282.1"/>
    </source>
</evidence>
<evidence type="ECO:0000313" key="6">
    <source>
        <dbReference type="Proteomes" id="UP001196565"/>
    </source>
</evidence>
<name>A0ABS7A969_9PROT</name>
<sequence length="856" mass="89653">MVPSGTPLPNLPPGAAQEALQRLLDGGATRGPPAGMPRAASILPLPAIAAQPLPAPVVPDDPLSSAESFFAARLDGPPLRQFGYETFRGGGGGAALGFGALPEDYILGPDDEVIVAFRGRARQTLTLRIGRDGNLLLPDLAPIPATGRSLKDLRAHLEGLATRDLGGSEVFLSIGQVRQMNIFVAGEVVRPGFQALNALSTVLDALSATGGVRKTGSLRAIRIEGPRGRRVVDLYSVIADAPGDADLSLREGDRIIVPPVGGTVAVAGDVARPAIYELPSRQASAPLGDMLALAGGTIRQGGNRLLVQQSDGAGRRSFAELAPTSAVRRGDAVLVQPGADVVANTVRLAGHVAVPVTRAAAGGRQSQTLRGLISDRRLLRNDPYVRLGVVWRADRQTGQRNFRAFDLGRVLEGRANMPLQEGDEVIVFARSDIAFLTSPAVQRALRGEAPTPAPNAPPVADCPALTSLALASRASPQRYAHVKGAGFPEIGAAPCPQVYLDYPDLPAFMLDQSVVLTGEVRTPGLFPITDDTGLDTVIAAAGGLSDAADLRVVEFAREPPDGGGAIPLARTRLDLTSRNFAAVRLSARDTIRIPRGFGDRDTGPVILLGEFLRPGTYDIRRGERLSEVIARAGGLTPQAYPYGAVFTRQSVRERQQEGFARTARELETSLIQVASGQAVAGSRGTGVDLGAAITAGRELANSLREARAAGRMVVEANPVILAARPELDVLLEPGDIIAIPKRPNEVTVVGSVLNPGSLQFRSGWRASDYVRGSGGTQRFADPSRAFIVLPNGQSTAAGLSAWQQGGPPVPPGSLVVVPQDPSPYETWGFVRDLTQVLGQISVSAAALAVIAREAGN</sequence>
<feature type="domain" description="Polysaccharide export protein N-terminal" evidence="2">
    <location>
        <begin position="102"/>
        <end position="159"/>
    </location>
</feature>
<dbReference type="InterPro" id="IPR010425">
    <property type="entry name" value="Caps_synth_GfcC-like_C"/>
</dbReference>
<dbReference type="Pfam" id="PF10531">
    <property type="entry name" value="SLBB"/>
    <property type="match status" value="4"/>
</dbReference>
<evidence type="ECO:0000259" key="2">
    <source>
        <dbReference type="Pfam" id="PF02563"/>
    </source>
</evidence>
<feature type="domain" description="Soluble ligand binding" evidence="4">
    <location>
        <begin position="516"/>
        <end position="562"/>
    </location>
</feature>
<feature type="domain" description="Soluble ligand binding" evidence="4">
    <location>
        <begin position="264"/>
        <end position="302"/>
    </location>
</feature>
<feature type="domain" description="Soluble ligand binding" evidence="4">
    <location>
        <begin position="182"/>
        <end position="224"/>
    </location>
</feature>
<feature type="domain" description="Soluble ligand binding" evidence="4">
    <location>
        <begin position="608"/>
        <end position="641"/>
    </location>
</feature>
<proteinExistence type="predicted"/>
<dbReference type="InterPro" id="IPR049712">
    <property type="entry name" value="Poly_export"/>
</dbReference>
<dbReference type="Pfam" id="PF02563">
    <property type="entry name" value="Poly_export"/>
    <property type="match status" value="1"/>
</dbReference>
<dbReference type="Pfam" id="PF06251">
    <property type="entry name" value="Caps_syn_GfcC_C"/>
    <property type="match status" value="1"/>
</dbReference>
<dbReference type="Gene3D" id="3.10.560.10">
    <property type="entry name" value="Outer membrane lipoprotein wza domain like"/>
    <property type="match status" value="4"/>
</dbReference>
<dbReference type="InterPro" id="IPR019554">
    <property type="entry name" value="Soluble_ligand-bd"/>
</dbReference>
<dbReference type="Proteomes" id="UP001196565">
    <property type="component" value="Unassembled WGS sequence"/>
</dbReference>
<keyword evidence="6" id="KW-1185">Reference proteome</keyword>
<dbReference type="InterPro" id="IPR003715">
    <property type="entry name" value="Poly_export_N"/>
</dbReference>
<organism evidence="5 6">
    <name type="scientific">Roseomonas alba</name>
    <dbReference type="NCBI Taxonomy" id="2846776"/>
    <lineage>
        <taxon>Bacteria</taxon>
        <taxon>Pseudomonadati</taxon>
        <taxon>Pseudomonadota</taxon>
        <taxon>Alphaproteobacteria</taxon>
        <taxon>Acetobacterales</taxon>
        <taxon>Roseomonadaceae</taxon>
        <taxon>Roseomonas</taxon>
    </lineage>
</organism>
<gene>
    <name evidence="5" type="ORF">KPL78_10515</name>
</gene>
<evidence type="ECO:0000256" key="1">
    <source>
        <dbReference type="ARBA" id="ARBA00022729"/>
    </source>
</evidence>
<reference evidence="5 6" key="1">
    <citation type="submission" date="2021-07" db="EMBL/GenBank/DDBJ databases">
        <authorList>
            <person name="So Y."/>
        </authorList>
    </citation>
    <scope>NUCLEOTIDE SEQUENCE [LARGE SCALE GENOMIC DNA]</scope>
    <source>
        <strain evidence="5 6">HJA6</strain>
    </source>
</reference>
<feature type="domain" description="Capsule biosynthesis GfcC-like C-terminal" evidence="3">
    <location>
        <begin position="755"/>
        <end position="822"/>
    </location>
</feature>
<evidence type="ECO:0000259" key="4">
    <source>
        <dbReference type="Pfam" id="PF10531"/>
    </source>
</evidence>
<protein>
    <submittedName>
        <fullName evidence="5">SLBB domain-containing protein</fullName>
    </submittedName>
</protein>
<accession>A0ABS7A969</accession>
<dbReference type="PANTHER" id="PTHR33619">
    <property type="entry name" value="POLYSACCHARIDE EXPORT PROTEIN GFCE-RELATED"/>
    <property type="match status" value="1"/>
</dbReference>
<comment type="caution">
    <text evidence="5">The sequence shown here is derived from an EMBL/GenBank/DDBJ whole genome shotgun (WGS) entry which is preliminary data.</text>
</comment>
<keyword evidence="1" id="KW-0732">Signal</keyword>
<dbReference type="EMBL" id="JAHYBZ010000003">
    <property type="protein sequence ID" value="MBW6398282.1"/>
    <property type="molecule type" value="Genomic_DNA"/>
</dbReference>